<feature type="domain" description="Glycosyl hydrolase family 31 C-terminal" evidence="9">
    <location>
        <begin position="615"/>
        <end position="701"/>
    </location>
</feature>
<evidence type="ECO:0000313" key="10">
    <source>
        <dbReference type="EMBL" id="TDQ45576.1"/>
    </source>
</evidence>
<name>A0A4R6UHR7_9GAMM</name>
<dbReference type="SUPFAM" id="SSF74650">
    <property type="entry name" value="Galactose mutarotase-like"/>
    <property type="match status" value="1"/>
</dbReference>
<dbReference type="EMBL" id="SNYM01000019">
    <property type="protein sequence ID" value="TDQ45576.1"/>
    <property type="molecule type" value="Genomic_DNA"/>
</dbReference>
<dbReference type="RefSeq" id="WP_133592644.1">
    <property type="nucleotide sequence ID" value="NZ_CP037953.1"/>
</dbReference>
<keyword evidence="11" id="KW-1185">Reference proteome</keyword>
<dbReference type="OrthoDB" id="176168at2"/>
<protein>
    <submittedName>
        <fullName evidence="10">Alpha-glucosidase</fullName>
    </submittedName>
</protein>
<proteinExistence type="inferred from homology"/>
<evidence type="ECO:0000256" key="1">
    <source>
        <dbReference type="ARBA" id="ARBA00007806"/>
    </source>
</evidence>
<dbReference type="InterPro" id="IPR000322">
    <property type="entry name" value="Glyco_hydro_31_TIM"/>
</dbReference>
<feature type="signal peptide" evidence="5">
    <location>
        <begin position="1"/>
        <end position="31"/>
    </location>
</feature>
<dbReference type="Gene3D" id="2.60.40.1760">
    <property type="entry name" value="glycosyl hydrolase (family 31)"/>
    <property type="match status" value="1"/>
</dbReference>
<keyword evidence="5" id="KW-0732">Signal</keyword>
<dbReference type="PANTHER" id="PTHR22762:SF120">
    <property type="entry name" value="HETEROGLYCAN GLUCOSIDASE 1"/>
    <property type="match status" value="1"/>
</dbReference>
<dbReference type="GO" id="GO:0005975">
    <property type="term" value="P:carbohydrate metabolic process"/>
    <property type="evidence" value="ECO:0007669"/>
    <property type="project" value="InterPro"/>
</dbReference>
<comment type="caution">
    <text evidence="10">The sequence shown here is derived from an EMBL/GenBank/DDBJ whole genome shotgun (WGS) entry which is preliminary data.</text>
</comment>
<dbReference type="CDD" id="cd14752">
    <property type="entry name" value="GH31_N"/>
    <property type="match status" value="1"/>
</dbReference>
<dbReference type="InterPro" id="IPR048395">
    <property type="entry name" value="Glyco_hydro_31_C"/>
</dbReference>
<evidence type="ECO:0000256" key="2">
    <source>
        <dbReference type="ARBA" id="ARBA00022801"/>
    </source>
</evidence>
<feature type="chain" id="PRO_5020282110" evidence="5">
    <location>
        <begin position="32"/>
        <end position="836"/>
    </location>
</feature>
<dbReference type="AlphaFoldDB" id="A0A4R6UHR7"/>
<evidence type="ECO:0000259" key="9">
    <source>
        <dbReference type="Pfam" id="PF21365"/>
    </source>
</evidence>
<accession>A0A4R6UHR7</accession>
<dbReference type="Gene3D" id="2.60.40.1180">
    <property type="entry name" value="Golgi alpha-mannosidase II"/>
    <property type="match status" value="2"/>
</dbReference>
<evidence type="ECO:0000259" key="7">
    <source>
        <dbReference type="Pfam" id="PF13802"/>
    </source>
</evidence>
<dbReference type="CDD" id="cd06604">
    <property type="entry name" value="GH31_glucosidase_II_MalA"/>
    <property type="match status" value="1"/>
</dbReference>
<reference evidence="10 11" key="1">
    <citation type="submission" date="2019-03" db="EMBL/GenBank/DDBJ databases">
        <title>Genomic Encyclopedia of Type Strains, Phase IV (KMG-IV): sequencing the most valuable type-strain genomes for metagenomic binning, comparative biology and taxonomic classification.</title>
        <authorList>
            <person name="Goeker M."/>
        </authorList>
    </citation>
    <scope>NUCLEOTIDE SEQUENCE [LARGE SCALE GENOMIC DNA]</scope>
    <source>
        <strain evidence="10 11">DSM 103792</strain>
    </source>
</reference>
<dbReference type="PROSITE" id="PS00129">
    <property type="entry name" value="GLYCOSYL_HYDROL_F31_1"/>
    <property type="match status" value="1"/>
</dbReference>
<organism evidence="10 11">
    <name type="scientific">Permianibacter aggregans</name>
    <dbReference type="NCBI Taxonomy" id="1510150"/>
    <lineage>
        <taxon>Bacteria</taxon>
        <taxon>Pseudomonadati</taxon>
        <taxon>Pseudomonadota</taxon>
        <taxon>Gammaproteobacteria</taxon>
        <taxon>Pseudomonadales</taxon>
        <taxon>Pseudomonadaceae</taxon>
        <taxon>Permianibacter</taxon>
    </lineage>
</organism>
<evidence type="ECO:0000259" key="6">
    <source>
        <dbReference type="Pfam" id="PF01055"/>
    </source>
</evidence>
<dbReference type="PANTHER" id="PTHR22762">
    <property type="entry name" value="ALPHA-GLUCOSIDASE"/>
    <property type="match status" value="1"/>
</dbReference>
<gene>
    <name evidence="10" type="ORF">EV696_11944</name>
</gene>
<feature type="domain" description="DUF5110" evidence="8">
    <location>
        <begin position="717"/>
        <end position="785"/>
    </location>
</feature>
<feature type="domain" description="Glycoside hydrolase family 31 N-terminal" evidence="7">
    <location>
        <begin position="61"/>
        <end position="231"/>
    </location>
</feature>
<keyword evidence="2 4" id="KW-0378">Hydrolase</keyword>
<feature type="domain" description="Glycoside hydrolase family 31 TIM barrel" evidence="6">
    <location>
        <begin position="273"/>
        <end position="606"/>
    </location>
</feature>
<evidence type="ECO:0000259" key="8">
    <source>
        <dbReference type="Pfam" id="PF17137"/>
    </source>
</evidence>
<dbReference type="Pfam" id="PF17137">
    <property type="entry name" value="DUF5110"/>
    <property type="match status" value="1"/>
</dbReference>
<dbReference type="SUPFAM" id="SSF51011">
    <property type="entry name" value="Glycosyl hydrolase domain"/>
    <property type="match status" value="1"/>
</dbReference>
<dbReference type="GO" id="GO:0004553">
    <property type="term" value="F:hydrolase activity, hydrolyzing O-glycosyl compounds"/>
    <property type="evidence" value="ECO:0007669"/>
    <property type="project" value="InterPro"/>
</dbReference>
<evidence type="ECO:0000313" key="11">
    <source>
        <dbReference type="Proteomes" id="UP000295375"/>
    </source>
</evidence>
<dbReference type="InterPro" id="IPR011013">
    <property type="entry name" value="Gal_mutarotase_sf_dom"/>
</dbReference>
<dbReference type="Gene3D" id="3.20.20.80">
    <property type="entry name" value="Glycosidases"/>
    <property type="match status" value="1"/>
</dbReference>
<comment type="similarity">
    <text evidence="1 4">Belongs to the glycosyl hydrolase 31 family.</text>
</comment>
<evidence type="ECO:0000256" key="4">
    <source>
        <dbReference type="RuleBase" id="RU361185"/>
    </source>
</evidence>
<dbReference type="InterPro" id="IPR025887">
    <property type="entry name" value="Glyco_hydro_31_N_dom"/>
</dbReference>
<dbReference type="InterPro" id="IPR013780">
    <property type="entry name" value="Glyco_hydro_b"/>
</dbReference>
<sequence length="836" mass="94643">MSNRISVNNTRLTAACLVLFFGAMFSELSQAEGIPTVLELNTPAEIQGNQLRWSVGEGKLLVTALSPEIIRVRLVPDGNEKYEPSFAVVNRQFPTHQAKVSSADDRSTIQTSALHVNVWHKPFRLEVRDRNGKLLHEDHRERPTMQFGSATKTFKHLPASDQVYGFGEKTGRLNKRGMGLGGYHYTMWNSDTYGYDSSIDPIYVSVPFYMVLNSGKAYGLFVDNSHRSSFDIGREHPEILSIHVSGGELDYYFIYGPHPKSVVTRYTELTGKTPLPPMWSLGFHQSRWSYYPESRFRLLADTFRSKKIPADTLWLDIDYLEGFTPFVWNREYFPKPKKMIDDLRAQGFHVVSIVDPHPKKQPGYHVYDQGIAGNHFVKNPDGTVFEGPVWPSQAEKNPANSVFPDFARSDTRRWWGDLHRALLDDGVAGIWNDMNEPAVWIPPANTMPLDVQHDRDGVATSQREIHNVYGMLHTQATFEGLSRLRPNDRPFVLTRATFAGGQRYAAVWPGDNTADWTSLRQSLPMLMGLGISGFAFVGADIGGFAGYPSGELFTRWLQAAVFSPFMRAHTEKATPDQEPWSFGAEFEAINRRTIELRYQLLPQIYQVMEEASRTGLPALRPLLLEFPDDPQTWSRDDQFMFGSDLLVAPVLQESATNREIYLPAGQWFAFDQGRVEQGGKSIRETVTLNSLPIFVREGAFIFRQPVVQHTGEMSGQPLLVDVYPANDSSRTFYQDDGQSLAYQQGKFSRRQFSQQRSDKSVRIRIGVSEGSFTPASRLLQLRLINLSDAKQVSVNGRKLNKLDRASENEVGWRIVDNHLVITLKDSDSAIDINVQR</sequence>
<dbReference type="Proteomes" id="UP000295375">
    <property type="component" value="Unassembled WGS sequence"/>
</dbReference>
<dbReference type="Pfam" id="PF13802">
    <property type="entry name" value="Gal_mutarotas_2"/>
    <property type="match status" value="1"/>
</dbReference>
<dbReference type="GO" id="GO:0030246">
    <property type="term" value="F:carbohydrate binding"/>
    <property type="evidence" value="ECO:0007669"/>
    <property type="project" value="InterPro"/>
</dbReference>
<dbReference type="InterPro" id="IPR017853">
    <property type="entry name" value="GH"/>
</dbReference>
<dbReference type="SUPFAM" id="SSF51445">
    <property type="entry name" value="(Trans)glycosidases"/>
    <property type="match status" value="1"/>
</dbReference>
<evidence type="ECO:0000256" key="3">
    <source>
        <dbReference type="ARBA" id="ARBA00023295"/>
    </source>
</evidence>
<dbReference type="InterPro" id="IPR033403">
    <property type="entry name" value="DUF5110"/>
</dbReference>
<evidence type="ECO:0000256" key="5">
    <source>
        <dbReference type="SAM" id="SignalP"/>
    </source>
</evidence>
<dbReference type="Pfam" id="PF01055">
    <property type="entry name" value="Glyco_hydro_31_2nd"/>
    <property type="match status" value="1"/>
</dbReference>
<keyword evidence="3 4" id="KW-0326">Glycosidase</keyword>
<dbReference type="InterPro" id="IPR030458">
    <property type="entry name" value="Glyco_hydro_31_AS"/>
</dbReference>
<dbReference type="Pfam" id="PF21365">
    <property type="entry name" value="Glyco_hydro_31_3rd"/>
    <property type="match status" value="1"/>
</dbReference>